<dbReference type="PANTHER" id="PTHR45674">
    <property type="entry name" value="DNA LIGASE 1/3 FAMILY MEMBER"/>
    <property type="match status" value="1"/>
</dbReference>
<name>A0ABP8MUG1_9BACT</name>
<dbReference type="PANTHER" id="PTHR45674:SF13">
    <property type="entry name" value="DNA LIGASE-RELATED"/>
    <property type="match status" value="1"/>
</dbReference>
<feature type="domain" description="ATP-dependent DNA ligase family profile" evidence="14">
    <location>
        <begin position="303"/>
        <end position="437"/>
    </location>
</feature>
<dbReference type="Pfam" id="PF01068">
    <property type="entry name" value="DNA_ligase_A_M"/>
    <property type="match status" value="1"/>
</dbReference>
<evidence type="ECO:0000256" key="5">
    <source>
        <dbReference type="ARBA" id="ARBA00022723"/>
    </source>
</evidence>
<dbReference type="InterPro" id="IPR012308">
    <property type="entry name" value="DNA_ligase_ATP-dep_N"/>
</dbReference>
<dbReference type="CDD" id="cd07897">
    <property type="entry name" value="Adenylation_DNA_ligase_Bac1"/>
    <property type="match status" value="1"/>
</dbReference>
<comment type="caution">
    <text evidence="15">The sequence shown here is derived from an EMBL/GenBank/DDBJ whole genome shotgun (WGS) entry which is preliminary data.</text>
</comment>
<evidence type="ECO:0000256" key="4">
    <source>
        <dbReference type="ARBA" id="ARBA00022705"/>
    </source>
</evidence>
<dbReference type="NCBIfam" id="TIGR04120">
    <property type="entry name" value="DNA_lig_bact"/>
    <property type="match status" value="1"/>
</dbReference>
<keyword evidence="3" id="KW-0132">Cell division</keyword>
<dbReference type="InterPro" id="IPR012340">
    <property type="entry name" value="NA-bd_OB-fold"/>
</dbReference>
<dbReference type="InterPro" id="IPR026333">
    <property type="entry name" value="ATP_dep_DNA_lig_pp_1105_fam"/>
</dbReference>
<accession>A0ABP8MUG1</accession>
<evidence type="ECO:0000313" key="16">
    <source>
        <dbReference type="Proteomes" id="UP001501410"/>
    </source>
</evidence>
<evidence type="ECO:0000256" key="13">
    <source>
        <dbReference type="ARBA" id="ARBA00034003"/>
    </source>
</evidence>
<keyword evidence="2 15" id="KW-0436">Ligase</keyword>
<dbReference type="Gene3D" id="1.10.3260.10">
    <property type="entry name" value="DNA ligase, ATP-dependent, N-terminal domain"/>
    <property type="match status" value="1"/>
</dbReference>
<evidence type="ECO:0000256" key="1">
    <source>
        <dbReference type="ARBA" id="ARBA00012727"/>
    </source>
</evidence>
<dbReference type="InterPro" id="IPR012310">
    <property type="entry name" value="DNA_ligase_ATP-dep_cent"/>
</dbReference>
<evidence type="ECO:0000256" key="6">
    <source>
        <dbReference type="ARBA" id="ARBA00022741"/>
    </source>
</evidence>
<dbReference type="InterPro" id="IPR016059">
    <property type="entry name" value="DNA_ligase_ATP-dep_CS"/>
</dbReference>
<evidence type="ECO:0000256" key="7">
    <source>
        <dbReference type="ARBA" id="ARBA00022763"/>
    </source>
</evidence>
<dbReference type="Gene3D" id="2.40.50.140">
    <property type="entry name" value="Nucleic acid-binding proteins"/>
    <property type="match status" value="1"/>
</dbReference>
<keyword evidence="16" id="KW-1185">Reference proteome</keyword>
<evidence type="ECO:0000256" key="10">
    <source>
        <dbReference type="ARBA" id="ARBA00023172"/>
    </source>
</evidence>
<keyword evidence="9" id="KW-0460">Magnesium</keyword>
<gene>
    <name evidence="15" type="ORF">GCM10023092_19520</name>
</gene>
<dbReference type="SUPFAM" id="SSF117018">
    <property type="entry name" value="ATP-dependent DNA ligase DNA-binding domain"/>
    <property type="match status" value="1"/>
</dbReference>
<evidence type="ECO:0000256" key="2">
    <source>
        <dbReference type="ARBA" id="ARBA00022598"/>
    </source>
</evidence>
<dbReference type="InterPro" id="IPR012309">
    <property type="entry name" value="DNA_ligase_ATP-dep_C"/>
</dbReference>
<evidence type="ECO:0000256" key="9">
    <source>
        <dbReference type="ARBA" id="ARBA00022842"/>
    </source>
</evidence>
<keyword evidence="7" id="KW-0227">DNA damage</keyword>
<dbReference type="PROSITE" id="PS50160">
    <property type="entry name" value="DNA_LIGASE_A3"/>
    <property type="match status" value="1"/>
</dbReference>
<dbReference type="CDD" id="cd07972">
    <property type="entry name" value="OBF_DNA_ligase_Arch_LigB"/>
    <property type="match status" value="1"/>
</dbReference>
<evidence type="ECO:0000256" key="11">
    <source>
        <dbReference type="ARBA" id="ARBA00023204"/>
    </source>
</evidence>
<keyword evidence="12" id="KW-0131">Cell cycle</keyword>
<dbReference type="InterPro" id="IPR036599">
    <property type="entry name" value="DNA_ligase_N_sf"/>
</dbReference>
<keyword evidence="5" id="KW-0479">Metal-binding</keyword>
<dbReference type="Proteomes" id="UP001501410">
    <property type="component" value="Unassembled WGS sequence"/>
</dbReference>
<keyword evidence="6" id="KW-0547">Nucleotide-binding</keyword>
<evidence type="ECO:0000256" key="8">
    <source>
        <dbReference type="ARBA" id="ARBA00022840"/>
    </source>
</evidence>
<dbReference type="GO" id="GO:0016874">
    <property type="term" value="F:ligase activity"/>
    <property type="evidence" value="ECO:0007669"/>
    <property type="project" value="UniProtKB-KW"/>
</dbReference>
<evidence type="ECO:0000256" key="12">
    <source>
        <dbReference type="ARBA" id="ARBA00023306"/>
    </source>
</evidence>
<dbReference type="InterPro" id="IPR050191">
    <property type="entry name" value="ATP-dep_DNA_ligase"/>
</dbReference>
<keyword evidence="11" id="KW-0234">DNA repair</keyword>
<dbReference type="Pfam" id="PF04679">
    <property type="entry name" value="DNA_ligase_A_C"/>
    <property type="match status" value="1"/>
</dbReference>
<organism evidence="15 16">
    <name type="scientific">Rurimicrobium arvi</name>
    <dbReference type="NCBI Taxonomy" id="2049916"/>
    <lineage>
        <taxon>Bacteria</taxon>
        <taxon>Pseudomonadati</taxon>
        <taxon>Bacteroidota</taxon>
        <taxon>Chitinophagia</taxon>
        <taxon>Chitinophagales</taxon>
        <taxon>Chitinophagaceae</taxon>
        <taxon>Rurimicrobium</taxon>
    </lineage>
</organism>
<comment type="catalytic activity">
    <reaction evidence="13">
        <text>ATP + (deoxyribonucleotide)n-3'-hydroxyl + 5'-phospho-(deoxyribonucleotide)m = (deoxyribonucleotide)n+m + AMP + diphosphate.</text>
        <dbReference type="EC" id="6.5.1.1"/>
    </reaction>
</comment>
<protein>
    <recommendedName>
        <fullName evidence="1">DNA ligase (ATP)</fullName>
        <ecNumber evidence="1">6.5.1.1</ecNumber>
    </recommendedName>
</protein>
<dbReference type="SUPFAM" id="SSF50249">
    <property type="entry name" value="Nucleic acid-binding proteins"/>
    <property type="match status" value="1"/>
</dbReference>
<keyword evidence="8" id="KW-0067">ATP-binding</keyword>
<dbReference type="SUPFAM" id="SSF56091">
    <property type="entry name" value="DNA ligase/mRNA capping enzyme, catalytic domain"/>
    <property type="match status" value="1"/>
</dbReference>
<keyword evidence="10" id="KW-0233">DNA recombination</keyword>
<evidence type="ECO:0000259" key="14">
    <source>
        <dbReference type="PROSITE" id="PS50160"/>
    </source>
</evidence>
<evidence type="ECO:0000313" key="15">
    <source>
        <dbReference type="EMBL" id="GAA4455600.1"/>
    </source>
</evidence>
<dbReference type="Pfam" id="PF04675">
    <property type="entry name" value="DNA_ligase_A_N"/>
    <property type="match status" value="1"/>
</dbReference>
<dbReference type="NCBIfam" id="NF006701">
    <property type="entry name" value="PRK09247.1"/>
    <property type="match status" value="1"/>
</dbReference>
<sequence>MKGFSTLYERFDQTTKTNEKIAAMRDYLIGAPAEDAVWAVAILSGRRPKRAVNTGLLWKWLYELTELPAWLLEESYHVAGDLAETMSLLLPPAADHSEKPLHTIINELQSLHQASEEEKKTYVTGMWNSLSGSSLFLFNKLLTGGFRVGVSEKIIIKALAQVYKLDESTVAHRISGQWNPAATDLAALMSEEYHGTDLSKPYPFYLAYPLEQDFSELGEVSDWIVERKYDGIRGQIIVREGNLFIWSRGEDLLTDKFPEFHELSKLLPSGTVIDGEILPVKEDLILPFHVMQTRIGRKQLTKKALSDAPLQMICYDLLEENGNDIRTLPLQERRMRLSALLDQLHGSAPGMPMQLSPDLACADWDTVAAERDRARETSSEGLMLKRRDSAYGTGRRKGSWWKWKVDPLTIDGVMIYAQKGHGRRANLYTDFTFAVWDQGDLVPFCKAYSGLTDKEMSEVDAWIKKHTLNKFGPVRAVEPELVFEIAFEGIQPSPRHKSGIALRFPRIARWRLDKSAAAANTKEDLLAILQQHEQS</sequence>
<dbReference type="PROSITE" id="PS00697">
    <property type="entry name" value="DNA_LIGASE_A1"/>
    <property type="match status" value="1"/>
</dbReference>
<dbReference type="RefSeq" id="WP_344826117.1">
    <property type="nucleotide sequence ID" value="NZ_BAABEZ010000022.1"/>
</dbReference>
<dbReference type="Gene3D" id="3.30.470.30">
    <property type="entry name" value="DNA ligase/mRNA capping enzyme"/>
    <property type="match status" value="1"/>
</dbReference>
<dbReference type="EMBL" id="BAABEZ010000022">
    <property type="protein sequence ID" value="GAA4455600.1"/>
    <property type="molecule type" value="Genomic_DNA"/>
</dbReference>
<reference evidence="16" key="1">
    <citation type="journal article" date="2019" name="Int. J. Syst. Evol. Microbiol.">
        <title>The Global Catalogue of Microorganisms (GCM) 10K type strain sequencing project: providing services to taxonomists for standard genome sequencing and annotation.</title>
        <authorList>
            <consortium name="The Broad Institute Genomics Platform"/>
            <consortium name="The Broad Institute Genome Sequencing Center for Infectious Disease"/>
            <person name="Wu L."/>
            <person name="Ma J."/>
        </authorList>
    </citation>
    <scope>NUCLEOTIDE SEQUENCE [LARGE SCALE GENOMIC DNA]</scope>
    <source>
        <strain evidence="16">JCM 31921</strain>
    </source>
</reference>
<keyword evidence="4" id="KW-0235">DNA replication</keyword>
<evidence type="ECO:0000256" key="3">
    <source>
        <dbReference type="ARBA" id="ARBA00022618"/>
    </source>
</evidence>
<dbReference type="EC" id="6.5.1.1" evidence="1"/>
<proteinExistence type="predicted"/>